<gene>
    <name evidence="1" type="ORF">BN77_2663</name>
</gene>
<dbReference type="EMBL" id="CANI01000017">
    <property type="protein sequence ID" value="CCM75508.1"/>
    <property type="molecule type" value="Genomic_DNA"/>
</dbReference>
<protein>
    <submittedName>
        <fullName evidence="1">Uncharacterized protein</fullName>
    </submittedName>
</protein>
<sequence length="91" mass="9723">MHSPLAMLCARGLVLHVTSAPTARFAVYSGNSGLAAAADHRLAASADPVYHTGEPHSTHHCRCAAVARDDFLRSLMRKLPYPASGLGTRRE</sequence>
<dbReference type="AlphaFoldDB" id="K0PNL9"/>
<dbReference type="HOGENOM" id="CLU_2424842_0_0_5"/>
<comment type="caution">
    <text evidence="1">The sequence shown here is derived from an EMBL/GenBank/DDBJ whole genome shotgun (WGS) entry which is preliminary data.</text>
</comment>
<keyword evidence="2" id="KW-1185">Reference proteome</keyword>
<reference evidence="1 2" key="1">
    <citation type="journal article" date="2013" name="Genome Announc.">
        <title>Draft Genome Sequence of Rhizobium mesoamericanum STM3625, a Nitrogen-Fixing Symbiont of Mimosa pudica Isolated in French Guiana (South America).</title>
        <authorList>
            <person name="Moulin L."/>
            <person name="Mornico D."/>
            <person name="Melkonian R."/>
            <person name="Klonowska A."/>
        </authorList>
    </citation>
    <scope>NUCLEOTIDE SEQUENCE [LARGE SCALE GENOMIC DNA]</scope>
    <source>
        <strain evidence="1 2">STM3625</strain>
    </source>
</reference>
<dbReference type="Proteomes" id="UP000009319">
    <property type="component" value="Unassembled WGS sequence"/>
</dbReference>
<proteinExistence type="predicted"/>
<evidence type="ECO:0000313" key="2">
    <source>
        <dbReference type="Proteomes" id="UP000009319"/>
    </source>
</evidence>
<accession>K0PNL9</accession>
<organism evidence="1 2">
    <name type="scientific">Rhizobium mesoamericanum STM3625</name>
    <dbReference type="NCBI Taxonomy" id="1211777"/>
    <lineage>
        <taxon>Bacteria</taxon>
        <taxon>Pseudomonadati</taxon>
        <taxon>Pseudomonadota</taxon>
        <taxon>Alphaproteobacteria</taxon>
        <taxon>Hyphomicrobiales</taxon>
        <taxon>Rhizobiaceae</taxon>
        <taxon>Rhizobium/Agrobacterium group</taxon>
        <taxon>Rhizobium</taxon>
    </lineage>
</organism>
<evidence type="ECO:0000313" key="1">
    <source>
        <dbReference type="EMBL" id="CCM75508.1"/>
    </source>
</evidence>
<name>K0PNL9_9HYPH</name>